<evidence type="ECO:0000256" key="11">
    <source>
        <dbReference type="ARBA" id="ARBA00023136"/>
    </source>
</evidence>
<dbReference type="GO" id="GO:0005789">
    <property type="term" value="C:endoplasmic reticulum membrane"/>
    <property type="evidence" value="ECO:0007669"/>
    <property type="project" value="UniProtKB-SubCell"/>
</dbReference>
<dbReference type="EMBL" id="OAPG01000015">
    <property type="protein sequence ID" value="SNX86632.1"/>
    <property type="molecule type" value="Genomic_DNA"/>
</dbReference>
<dbReference type="Proteomes" id="UP001294444">
    <property type="component" value="Unassembled WGS sequence"/>
</dbReference>
<dbReference type="InterPro" id="IPR016900">
    <property type="entry name" value="Alg10"/>
</dbReference>
<proteinExistence type="inferred from homology"/>
<comment type="pathway">
    <text evidence="2">Protein modification; protein glycosylation.</text>
</comment>
<keyword evidence="10 15" id="KW-1133">Transmembrane helix</keyword>
<comment type="catalytic activity">
    <reaction evidence="14">
        <text>an alpha-D-Glc-(1-&gt;3)-alpha-D-Glc-(1-&gt;3)-alpha-D-Man-(1-&gt;2)-alpha-D-Man-(1-&gt;2)-alpha-D-Man-(1-&gt;3)-[alpha-D-Man-(1-&gt;2)-alpha-D-Man-(1-&gt;3)-[alpha-D-Man-(1-&gt;2)-alpha-D-Man-(1-&gt;6)]-alpha-D-Man-(1-&gt;6)]-beta-D-Man-(1-&gt;4)-beta-D-GlcNAc-(1-&gt;4)-alpha-D-GlcNAc-diphospho-di-trans,poly-cis-dolichol + a di-trans,poly-cis-dolichyl beta-D-glucosyl phosphate = a alpha-D-Glc-(1-&gt;2)-alpha-D-Glc-(1-&gt;3)-alpha-D-Glc-(1-&gt;3)-alpha-D-Man-(1-&gt;2)-alpha-D-Man-(1-&gt;2)-alpha-D-Man-(1-&gt;3)-[alpha-D-Man-(1-&gt;2)-alpha-D-Man-(1-&gt;3)-[alpha-D-Man-(1-&gt;2)-alpha-D-Man-(1-&gt;6)]-alpha-D-Man-(1-&gt;6)]-beta-D-Man-(1-&gt;4)-beta-D-GlcNAc-(1-&gt;4)-alpha-D-GlcNAc-diphospho-di-trans,poly-cis-dolichol + a di-trans,poly-cis-dolichyl phosphate + H(+)</text>
        <dbReference type="Rhea" id="RHEA:29543"/>
        <dbReference type="Rhea" id="RHEA-COMP:19498"/>
        <dbReference type="Rhea" id="RHEA-COMP:19502"/>
        <dbReference type="Rhea" id="RHEA-COMP:19512"/>
        <dbReference type="Rhea" id="RHEA-COMP:19522"/>
        <dbReference type="ChEBI" id="CHEBI:15378"/>
        <dbReference type="ChEBI" id="CHEBI:57525"/>
        <dbReference type="ChEBI" id="CHEBI:57683"/>
        <dbReference type="ChEBI" id="CHEBI:132522"/>
        <dbReference type="ChEBI" id="CHEBI:132523"/>
        <dbReference type="EC" id="2.4.1.256"/>
    </reaction>
    <physiologicalReaction direction="left-to-right" evidence="14">
        <dbReference type="Rhea" id="RHEA:29544"/>
    </physiologicalReaction>
</comment>
<evidence type="ECO:0000313" key="17">
    <source>
        <dbReference type="Proteomes" id="UP001294444"/>
    </source>
</evidence>
<comment type="subcellular location">
    <subcellularLocation>
        <location evidence="1">Endoplasmic reticulum membrane</location>
        <topology evidence="1">Multi-pass membrane protein</topology>
    </subcellularLocation>
</comment>
<evidence type="ECO:0000256" key="9">
    <source>
        <dbReference type="ARBA" id="ARBA00022824"/>
    </source>
</evidence>
<dbReference type="PANTHER" id="PTHR12989">
    <property type="entry name" value="ALPHA-1,2-GLUCOSYLTRANSFERASE ALG10"/>
    <property type="match status" value="1"/>
</dbReference>
<comment type="function">
    <text evidence="13">Dol-P-Glc:Glc(2)Man(9)GlcNAc(2)-PP-Dol alpha-1,2-glucosyltransferase that operates in the biosynthetic pathway of dolichol-linked oligosaccharides, the glycan precursors employed in protein asparagine (N)-glycosylation. The assembly of dolichol-linked oligosaccharides begins on the cytosolic side of the endoplasmic reticulum membrane and finishes in its lumen. The sequential addition of sugars to dolichol pyrophosphate produces dolichol-linked oligosaccharides containing fourteen sugars, including two GlcNAcs, nine mannoses and three glucoses. Once assembled, the oligosaccharide is transferred from the lipid to nascent proteins by oligosaccharyltransferases. In the lumen of the endoplasmic reticulum, adds the third and last glucose residue from dolichyl phosphate glucose (Dol-P-Glc) onto the lipid-linked oligosaccharide intermediate Glc(2)Man(9)GlcNAc(2)-PP-Dol to produce Glc(3)Man(9)GlcNAc(2)-PP-Dol.</text>
</comment>
<dbReference type="PANTHER" id="PTHR12989:SF10">
    <property type="entry name" value="DOL-P-GLC:GLC(2)MAN(9)GLCNAC(2)-PP-DOL ALPHA-1,2-GLUCOSYLTRANSFERASE-RELATED"/>
    <property type="match status" value="1"/>
</dbReference>
<comment type="similarity">
    <text evidence="3">Belongs to the ALG10 glucosyltransferase family.</text>
</comment>
<evidence type="ECO:0000256" key="10">
    <source>
        <dbReference type="ARBA" id="ARBA00022989"/>
    </source>
</evidence>
<evidence type="ECO:0000256" key="7">
    <source>
        <dbReference type="ARBA" id="ARBA00022679"/>
    </source>
</evidence>
<evidence type="ECO:0000256" key="12">
    <source>
        <dbReference type="ARBA" id="ARBA00032069"/>
    </source>
</evidence>
<keyword evidence="7" id="KW-0808">Transferase</keyword>
<dbReference type="Pfam" id="PF04922">
    <property type="entry name" value="DIE2_ALG10"/>
    <property type="match status" value="2"/>
</dbReference>
<dbReference type="EC" id="2.4.1.256" evidence="4"/>
<feature type="transmembrane region" description="Helical" evidence="15">
    <location>
        <begin position="12"/>
        <end position="29"/>
    </location>
</feature>
<gene>
    <name evidence="16" type="ORF">MEPE_05341</name>
</gene>
<feature type="transmembrane region" description="Helical" evidence="15">
    <location>
        <begin position="602"/>
        <end position="625"/>
    </location>
</feature>
<feature type="transmembrane region" description="Helical" evidence="15">
    <location>
        <begin position="267"/>
        <end position="285"/>
    </location>
</feature>
<keyword evidence="11 15" id="KW-0472">Membrane</keyword>
<dbReference type="AlphaFoldDB" id="A0AAJ4XQN1"/>
<feature type="transmembrane region" description="Helical" evidence="15">
    <location>
        <begin position="501"/>
        <end position="518"/>
    </location>
</feature>
<feature type="transmembrane region" description="Helical" evidence="15">
    <location>
        <begin position="434"/>
        <end position="459"/>
    </location>
</feature>
<evidence type="ECO:0000256" key="4">
    <source>
        <dbReference type="ARBA" id="ARBA00011967"/>
    </source>
</evidence>
<evidence type="ECO:0000256" key="3">
    <source>
        <dbReference type="ARBA" id="ARBA00010600"/>
    </source>
</evidence>
<evidence type="ECO:0000256" key="8">
    <source>
        <dbReference type="ARBA" id="ARBA00022692"/>
    </source>
</evidence>
<keyword evidence="8 15" id="KW-0812">Transmembrane</keyword>
<dbReference type="GO" id="GO:0006488">
    <property type="term" value="P:dolichol-linked oligosaccharide biosynthetic process"/>
    <property type="evidence" value="ECO:0007669"/>
    <property type="project" value="InterPro"/>
</dbReference>
<sequence>MSSSSPISIAHHIPTTLFIIITVFTASLINTTHPTPYIDEIFHIPQAKAFCSALFPLSPSLRAIWHRFKAVQYDEKLTTPPGLYAISLGLAKVLPGWGCADVIWLRGTNLVLLLTLPVLVSQILRQNQEKNCSPTWSLFTPSQIRKLKFKRNTAVSRREIESLQQKARQEAPPTPDVAYNFEPDLNSLAIPTTSIITHAPQLSPRPNISLASKPKRSEPSAYVTAMACTICLLPPLWFFGFLYYTDIASVWLVLACLGLYNRLNNPSPRLGTALMITVTSVLAVFVRQTNLVWVLFCAAQAVLSHLPTSESKGLIPEVTGSFQTAFGKDKRVEFWKFILKCFAPVMPMLIGCIAFMRWNGGSIVLGDKSNHQAGLHFAQLGYFLAFSSFFGLFHLIFSLASQRLGSFAAKSPSSSSSSSSSSILFRTLNTNKQAISVLITTMTGSVYSIAGFVLVLGMFSKAVEGYTIEHPFLLADNRHYTFYLWRMFRTKYTRWAVEPRFIAVPIYSAALFAWGRAVKQTRGYLFGLLLTGAIGATLIPTPLIEFRYYLLPYLMLRIYSQPHEFVSTTSKPVKVNELKQEKRMREEEEIDKEWDAQTSTKWVFLTLELALYALVNLITVGLFVLKPFEWEADAVNKERSEGTIMRFIW</sequence>
<feature type="transmembrane region" description="Helical" evidence="15">
    <location>
        <begin position="525"/>
        <end position="544"/>
    </location>
</feature>
<reference evidence="16" key="1">
    <citation type="submission" date="2023-10" db="EMBL/GenBank/DDBJ databases">
        <authorList>
            <person name="Guldener U."/>
        </authorList>
    </citation>
    <scope>NUCLEOTIDE SEQUENCE</scope>
    <source>
        <strain evidence="16">Mp4</strain>
    </source>
</reference>
<evidence type="ECO:0000256" key="6">
    <source>
        <dbReference type="ARBA" id="ARBA00022676"/>
    </source>
</evidence>
<name>A0AAJ4XQN1_9BASI</name>
<organism evidence="16 17">
    <name type="scientific">Melanopsichium pennsylvanicum</name>
    <dbReference type="NCBI Taxonomy" id="63383"/>
    <lineage>
        <taxon>Eukaryota</taxon>
        <taxon>Fungi</taxon>
        <taxon>Dikarya</taxon>
        <taxon>Basidiomycota</taxon>
        <taxon>Ustilaginomycotina</taxon>
        <taxon>Ustilaginomycetes</taxon>
        <taxon>Ustilaginales</taxon>
        <taxon>Ustilaginaceae</taxon>
        <taxon>Melanopsichium</taxon>
    </lineage>
</organism>
<keyword evidence="9" id="KW-0256">Endoplasmic reticulum</keyword>
<evidence type="ECO:0000256" key="14">
    <source>
        <dbReference type="ARBA" id="ARBA00048064"/>
    </source>
</evidence>
<comment type="caution">
    <text evidence="16">The sequence shown here is derived from an EMBL/GenBank/DDBJ whole genome shotgun (WGS) entry which is preliminary data.</text>
</comment>
<feature type="transmembrane region" description="Helical" evidence="15">
    <location>
        <begin position="103"/>
        <end position="124"/>
    </location>
</feature>
<feature type="transmembrane region" description="Helical" evidence="15">
    <location>
        <begin position="337"/>
        <end position="360"/>
    </location>
</feature>
<keyword evidence="6" id="KW-0328">Glycosyltransferase</keyword>
<evidence type="ECO:0000256" key="2">
    <source>
        <dbReference type="ARBA" id="ARBA00004922"/>
    </source>
</evidence>
<feature type="transmembrane region" description="Helical" evidence="15">
    <location>
        <begin position="243"/>
        <end position="260"/>
    </location>
</feature>
<protein>
    <recommendedName>
        <fullName evidence="5">Dol-P-Glc:Glc(2)Man(9)GlcNAc(2)-PP-Dol alpha-1,2-glucosyltransferase</fullName>
        <ecNumber evidence="4">2.4.1.256</ecNumber>
    </recommendedName>
    <alternativeName>
        <fullName evidence="12">Asparagine-linked glycosylation protein 10</fullName>
    </alternativeName>
</protein>
<feature type="transmembrane region" description="Helical" evidence="15">
    <location>
        <begin position="380"/>
        <end position="400"/>
    </location>
</feature>
<evidence type="ECO:0000256" key="15">
    <source>
        <dbReference type="SAM" id="Phobius"/>
    </source>
</evidence>
<evidence type="ECO:0000256" key="13">
    <source>
        <dbReference type="ARBA" id="ARBA00044727"/>
    </source>
</evidence>
<accession>A0AAJ4XQN1</accession>
<evidence type="ECO:0000256" key="5">
    <source>
        <dbReference type="ARBA" id="ARBA00018512"/>
    </source>
</evidence>
<keyword evidence="17" id="KW-1185">Reference proteome</keyword>
<evidence type="ECO:0000256" key="1">
    <source>
        <dbReference type="ARBA" id="ARBA00004477"/>
    </source>
</evidence>
<dbReference type="GO" id="GO:0106073">
    <property type="term" value="F:dolichyl pyrophosphate Glc2Man9GlcNAc2 alpha-1,2-glucosyltransferase activity"/>
    <property type="evidence" value="ECO:0007669"/>
    <property type="project" value="UniProtKB-EC"/>
</dbReference>
<evidence type="ECO:0000313" key="16">
    <source>
        <dbReference type="EMBL" id="SNX86632.1"/>
    </source>
</evidence>